<evidence type="ECO:0000313" key="2">
    <source>
        <dbReference type="Proteomes" id="UP000002878"/>
    </source>
</evidence>
<proteinExistence type="predicted"/>
<accession>I2C899</accession>
<dbReference type="EMBL" id="CP003332">
    <property type="protein sequence ID" value="AFJ62873.1"/>
    <property type="molecule type" value="Genomic_DNA"/>
</dbReference>
<protein>
    <recommendedName>
        <fullName evidence="3">BH0509 family protein</fullName>
    </recommendedName>
</protein>
<dbReference type="AlphaFoldDB" id="I2C899"/>
<sequence>MGQAEREHLIEWLLLIGSFGRAFLNRQTDEELERLYNLQIKGMNKE</sequence>
<name>I2C899_BACAY</name>
<dbReference type="Proteomes" id="UP000002878">
    <property type="component" value="Chromosome"/>
</dbReference>
<dbReference type="KEGG" id="bqy:MUS_2980"/>
<reference evidence="1 2" key="1">
    <citation type="journal article" date="2012" name="J. Biotechnol.">
        <title>Genome sequence of the plant growth promoting strain Bacillus amyloliquefaciens subsp. plantarum B9601-Y2 and expression of mersacidin and other secondary metabolites.</title>
        <authorList>
            <person name="He P."/>
            <person name="Hao K."/>
            <person name="Blom J."/>
            <person name="Ruckert C."/>
            <person name="Vater J."/>
            <person name="Mao Z."/>
            <person name="Wu Y."/>
            <person name="Hou M."/>
            <person name="He P."/>
            <person name="He Y."/>
            <person name="Borriss R."/>
        </authorList>
    </citation>
    <scope>NUCLEOTIDE SEQUENCE [LARGE SCALE GENOMIC DNA]</scope>
    <source>
        <strain evidence="1">Y2</strain>
    </source>
</reference>
<evidence type="ECO:0008006" key="3">
    <source>
        <dbReference type="Google" id="ProtNLM"/>
    </source>
</evidence>
<dbReference type="NCBIfam" id="NF033562">
    <property type="entry name" value="BH0509_fam"/>
    <property type="match status" value="1"/>
</dbReference>
<dbReference type="RefSeq" id="WP_014721586.1">
    <property type="nucleotide sequence ID" value="NC_017061.1"/>
</dbReference>
<dbReference type="InterPro" id="IPR049615">
    <property type="entry name" value="BH0509-like"/>
</dbReference>
<gene>
    <name evidence="1" type="ORF">MUS_2980</name>
</gene>
<dbReference type="PATRIC" id="fig|1126211.3.peg.2828"/>
<organism evidence="1 2">
    <name type="scientific">Bacillus amyloliquefaciens (strain Y2)</name>
    <name type="common">Bacillus amyloliquefaciens subsp. plantarum (strain B9601-Y2)</name>
    <dbReference type="NCBI Taxonomy" id="1155777"/>
    <lineage>
        <taxon>Bacteria</taxon>
        <taxon>Bacillati</taxon>
        <taxon>Bacillota</taxon>
        <taxon>Bacilli</taxon>
        <taxon>Bacillales</taxon>
        <taxon>Bacillaceae</taxon>
        <taxon>Bacillus</taxon>
        <taxon>Bacillus amyloliquefaciens group</taxon>
    </lineage>
</organism>
<evidence type="ECO:0000313" key="1">
    <source>
        <dbReference type="EMBL" id="AFJ62873.1"/>
    </source>
</evidence>
<dbReference type="HOGENOM" id="CLU_214732_0_0_9"/>